<evidence type="ECO:0000256" key="15">
    <source>
        <dbReference type="ARBA" id="ARBA00069898"/>
    </source>
</evidence>
<evidence type="ECO:0000256" key="4">
    <source>
        <dbReference type="ARBA" id="ARBA00022485"/>
    </source>
</evidence>
<dbReference type="STRING" id="447595.SAMN05660826_00092"/>
<evidence type="ECO:0000313" key="19">
    <source>
        <dbReference type="Proteomes" id="UP000184375"/>
    </source>
</evidence>
<evidence type="ECO:0000256" key="3">
    <source>
        <dbReference type="ARBA" id="ARBA00013273"/>
    </source>
</evidence>
<dbReference type="NCBIfam" id="TIGR00089">
    <property type="entry name" value="MiaB/RimO family radical SAM methylthiotransferase"/>
    <property type="match status" value="1"/>
</dbReference>
<dbReference type="PANTHER" id="PTHR11918">
    <property type="entry name" value="RADICAL SAM PROTEINS"/>
    <property type="match status" value="1"/>
</dbReference>
<dbReference type="Proteomes" id="UP000184375">
    <property type="component" value="Unassembled WGS sequence"/>
</dbReference>
<keyword evidence="19" id="KW-1185">Reference proteome</keyword>
<dbReference type="PROSITE" id="PS51449">
    <property type="entry name" value="MTTASE_N"/>
    <property type="match status" value="1"/>
</dbReference>
<protein>
    <recommendedName>
        <fullName evidence="15">Threonylcarbamoyladenosine tRNA methylthiotransferase MtaB</fullName>
        <ecNumber evidence="3">2.8.4.5</ecNumber>
    </recommendedName>
    <alternativeName>
        <fullName evidence="12">tRNA-t(6)A37 methylthiotransferase</fullName>
    </alternativeName>
</protein>
<evidence type="ECO:0000256" key="1">
    <source>
        <dbReference type="ARBA" id="ARBA00001966"/>
    </source>
</evidence>
<keyword evidence="9" id="KW-0479">Metal-binding</keyword>
<dbReference type="InterPro" id="IPR023404">
    <property type="entry name" value="rSAM_horseshoe"/>
</dbReference>
<evidence type="ECO:0000256" key="9">
    <source>
        <dbReference type="ARBA" id="ARBA00022723"/>
    </source>
</evidence>
<name>A0A1M7FNI9_9FIRM</name>
<dbReference type="PROSITE" id="PS01278">
    <property type="entry name" value="MTTASE_RADICAL"/>
    <property type="match status" value="1"/>
</dbReference>
<keyword evidence="4" id="KW-0004">4Fe-4S</keyword>
<dbReference type="Gene3D" id="3.40.50.12160">
    <property type="entry name" value="Methylthiotransferase, N-terminal domain"/>
    <property type="match status" value="1"/>
</dbReference>
<evidence type="ECO:0000259" key="16">
    <source>
        <dbReference type="PROSITE" id="PS51449"/>
    </source>
</evidence>
<proteinExistence type="inferred from homology"/>
<keyword evidence="5" id="KW-0963">Cytoplasm</keyword>
<comment type="function">
    <text evidence="2">Catalyzes the methylthiolation of N6-threonylcarbamoyladenosine (t(6)A), leading to the formation of 2-methylthio-N6-threonylcarbamoyladenosine (ms(2)t(6)A) at position 37 in tRNAs that read codons beginning with adenine.</text>
</comment>
<dbReference type="SFLD" id="SFLDF00295">
    <property type="entry name" value="threonylcarbamoyladenosine_tRN"/>
    <property type="match status" value="1"/>
</dbReference>
<evidence type="ECO:0000259" key="17">
    <source>
        <dbReference type="PROSITE" id="PS51918"/>
    </source>
</evidence>
<accession>A0A1M7FNI9</accession>
<dbReference type="InterPro" id="IPR005839">
    <property type="entry name" value="Methylthiotransferase"/>
</dbReference>
<dbReference type="InterPro" id="IPR007197">
    <property type="entry name" value="rSAM"/>
</dbReference>
<keyword evidence="8" id="KW-0819">tRNA processing</keyword>
<dbReference type="InterPro" id="IPR013848">
    <property type="entry name" value="Methylthiotransferase_N"/>
</dbReference>
<evidence type="ECO:0000256" key="7">
    <source>
        <dbReference type="ARBA" id="ARBA00022691"/>
    </source>
</evidence>
<dbReference type="GO" id="GO:0051539">
    <property type="term" value="F:4 iron, 4 sulfur cluster binding"/>
    <property type="evidence" value="ECO:0007669"/>
    <property type="project" value="UniProtKB-KW"/>
</dbReference>
<evidence type="ECO:0000256" key="8">
    <source>
        <dbReference type="ARBA" id="ARBA00022694"/>
    </source>
</evidence>
<dbReference type="PANTHER" id="PTHR11918:SF45">
    <property type="entry name" value="THREONYLCARBAMOYLADENOSINE TRNA METHYLTHIOTRANSFERASE"/>
    <property type="match status" value="1"/>
</dbReference>
<evidence type="ECO:0000256" key="13">
    <source>
        <dbReference type="ARBA" id="ARBA00051661"/>
    </source>
</evidence>
<dbReference type="SFLD" id="SFLDG01082">
    <property type="entry name" value="B12-binding_domain_containing"/>
    <property type="match status" value="1"/>
</dbReference>
<feature type="domain" description="MTTase N-terminal" evidence="16">
    <location>
        <begin position="16"/>
        <end position="128"/>
    </location>
</feature>
<dbReference type="FunFam" id="3.80.30.20:FF:000001">
    <property type="entry name" value="tRNA-2-methylthio-N(6)-dimethylallyladenosine synthase 2"/>
    <property type="match status" value="1"/>
</dbReference>
<comment type="similarity">
    <text evidence="14">Belongs to the methylthiotransferase family. MtaB subfamily.</text>
</comment>
<organism evidence="18 19">
    <name type="scientific">Caldanaerovirga acetigignens</name>
    <dbReference type="NCBI Taxonomy" id="447595"/>
    <lineage>
        <taxon>Bacteria</taxon>
        <taxon>Bacillati</taxon>
        <taxon>Bacillota</taxon>
        <taxon>Clostridia</taxon>
        <taxon>Thermosediminibacterales</taxon>
        <taxon>Thermosediminibacteraceae</taxon>
        <taxon>Caldanaerovirga</taxon>
    </lineage>
</organism>
<evidence type="ECO:0000313" key="18">
    <source>
        <dbReference type="EMBL" id="SHM05651.1"/>
    </source>
</evidence>
<dbReference type="EMBL" id="FRCR01000001">
    <property type="protein sequence ID" value="SHM05651.1"/>
    <property type="molecule type" value="Genomic_DNA"/>
</dbReference>
<evidence type="ECO:0000256" key="5">
    <source>
        <dbReference type="ARBA" id="ARBA00022490"/>
    </source>
</evidence>
<dbReference type="InterPro" id="IPR058240">
    <property type="entry name" value="rSAM_sf"/>
</dbReference>
<sequence>MNLGILGRVVEYIIMPKVAFYTLGCKVNQYESDAMAELFKERGYELVDFDEIADVYIINTCTVTNEGARKSRQMIRQATRRNPQATVAVVGCYSQMNADEILQIPGVDVVVGTKDRHKIVDLVERAKKSDAKIIDVQDIMKVRTFEEIAFKGYRQRTRAFLKIQEGCNMFCSYCIIPYVRGPVRSRPVAGILKEAENLAKDGFKEIVLTGIHLGLYGADFKNGPSLYDVIEKLSKIEGIKRIRLSSIEAMELSDDFIKKLAALENFCHHFHIPLQSGSDKILKLMNRRYTVSEFEERIQFIKKIMPDVAITTDVIVGFPGETDEDFKDTREFIEKIGFSRLHVFKFSPRVGTPAAKMPDQVPSELKEKRSRELINLSKELERKFREKFLGKVIYVLFEEKDDDLYFGHTGNYIKVGVRSEEELRNKILEVELIENRDEFALGNIKKN</sequence>
<feature type="domain" description="Radical SAM core" evidence="17">
    <location>
        <begin position="153"/>
        <end position="385"/>
    </location>
</feature>
<dbReference type="SMART" id="SM00729">
    <property type="entry name" value="Elp3"/>
    <property type="match status" value="1"/>
</dbReference>
<dbReference type="InterPro" id="IPR006638">
    <property type="entry name" value="Elp3/MiaA/NifB-like_rSAM"/>
</dbReference>
<dbReference type="NCBIfam" id="TIGR01579">
    <property type="entry name" value="MiaB-like-C"/>
    <property type="match status" value="1"/>
</dbReference>
<dbReference type="Pfam" id="PF00919">
    <property type="entry name" value="UPF0004"/>
    <property type="match status" value="1"/>
</dbReference>
<dbReference type="CDD" id="cd01335">
    <property type="entry name" value="Radical_SAM"/>
    <property type="match status" value="1"/>
</dbReference>
<evidence type="ECO:0000256" key="6">
    <source>
        <dbReference type="ARBA" id="ARBA00022679"/>
    </source>
</evidence>
<comment type="catalytic activity">
    <reaction evidence="13">
        <text>N(6)-L-threonylcarbamoyladenosine(37) in tRNA + (sulfur carrier)-SH + AH2 + 2 S-adenosyl-L-methionine = 2-methylsulfanyl-N(6)-L-threonylcarbamoyladenosine(37) in tRNA + (sulfur carrier)-H + 5'-deoxyadenosine + L-methionine + A + S-adenosyl-L-homocysteine + 2 H(+)</text>
        <dbReference type="Rhea" id="RHEA:37075"/>
        <dbReference type="Rhea" id="RHEA-COMP:10163"/>
        <dbReference type="Rhea" id="RHEA-COMP:11092"/>
        <dbReference type="Rhea" id="RHEA-COMP:14737"/>
        <dbReference type="Rhea" id="RHEA-COMP:14739"/>
        <dbReference type="ChEBI" id="CHEBI:13193"/>
        <dbReference type="ChEBI" id="CHEBI:15378"/>
        <dbReference type="ChEBI" id="CHEBI:17319"/>
        <dbReference type="ChEBI" id="CHEBI:17499"/>
        <dbReference type="ChEBI" id="CHEBI:29917"/>
        <dbReference type="ChEBI" id="CHEBI:57844"/>
        <dbReference type="ChEBI" id="CHEBI:57856"/>
        <dbReference type="ChEBI" id="CHEBI:59789"/>
        <dbReference type="ChEBI" id="CHEBI:64428"/>
        <dbReference type="ChEBI" id="CHEBI:74418"/>
        <dbReference type="ChEBI" id="CHEBI:74420"/>
        <dbReference type="EC" id="2.8.4.5"/>
    </reaction>
</comment>
<dbReference type="SFLD" id="SFLDG01061">
    <property type="entry name" value="methylthiotransferase"/>
    <property type="match status" value="1"/>
</dbReference>
<dbReference type="EC" id="2.8.4.5" evidence="3"/>
<evidence type="ECO:0000256" key="11">
    <source>
        <dbReference type="ARBA" id="ARBA00023014"/>
    </source>
</evidence>
<dbReference type="InterPro" id="IPR038135">
    <property type="entry name" value="Methylthiotransferase_N_sf"/>
</dbReference>
<keyword evidence="6 18" id="KW-0808">Transferase</keyword>
<dbReference type="GO" id="GO:0035598">
    <property type="term" value="F:tRNA (N(6)-L-threonylcarbamoyladenosine(37)-C(2))-methylthiotransferase activity"/>
    <property type="evidence" value="ECO:0007669"/>
    <property type="project" value="UniProtKB-EC"/>
</dbReference>
<gene>
    <name evidence="18" type="ORF">SAMN05660826_00092</name>
</gene>
<evidence type="ECO:0000256" key="14">
    <source>
        <dbReference type="ARBA" id="ARBA00061574"/>
    </source>
</evidence>
<dbReference type="SUPFAM" id="SSF102114">
    <property type="entry name" value="Radical SAM enzymes"/>
    <property type="match status" value="1"/>
</dbReference>
<dbReference type="GO" id="GO:0046872">
    <property type="term" value="F:metal ion binding"/>
    <property type="evidence" value="ECO:0007669"/>
    <property type="project" value="UniProtKB-KW"/>
</dbReference>
<dbReference type="InterPro" id="IPR006467">
    <property type="entry name" value="MiaB-like_bact"/>
</dbReference>
<dbReference type="PROSITE" id="PS51918">
    <property type="entry name" value="RADICAL_SAM"/>
    <property type="match status" value="1"/>
</dbReference>
<dbReference type="InterPro" id="IPR020612">
    <property type="entry name" value="Methylthiotransferase_CS"/>
</dbReference>
<keyword evidence="10" id="KW-0408">Iron</keyword>
<dbReference type="Pfam" id="PF04055">
    <property type="entry name" value="Radical_SAM"/>
    <property type="match status" value="1"/>
</dbReference>
<keyword evidence="11" id="KW-0411">Iron-sulfur</keyword>
<dbReference type="SFLD" id="SFLDS00029">
    <property type="entry name" value="Radical_SAM"/>
    <property type="match status" value="1"/>
</dbReference>
<dbReference type="AlphaFoldDB" id="A0A1M7FNI9"/>
<evidence type="ECO:0000256" key="10">
    <source>
        <dbReference type="ARBA" id="ARBA00023004"/>
    </source>
</evidence>
<dbReference type="InterPro" id="IPR034557">
    <property type="entry name" value="ThrcA_tRNA_MEthiotransferase"/>
</dbReference>
<evidence type="ECO:0000256" key="12">
    <source>
        <dbReference type="ARBA" id="ARBA00031213"/>
    </source>
</evidence>
<dbReference type="Gene3D" id="3.80.30.20">
    <property type="entry name" value="tm_1862 like domain"/>
    <property type="match status" value="1"/>
</dbReference>
<dbReference type="RefSeq" id="WP_244269689.1">
    <property type="nucleotide sequence ID" value="NZ_FRCR01000001.1"/>
</dbReference>
<dbReference type="FunFam" id="3.40.50.12160:FF:000004">
    <property type="entry name" value="Threonylcarbamoyladenosine tRNA methylthiotransferase MtaB"/>
    <property type="match status" value="1"/>
</dbReference>
<evidence type="ECO:0000256" key="2">
    <source>
        <dbReference type="ARBA" id="ARBA00002399"/>
    </source>
</evidence>
<comment type="cofactor">
    <cofactor evidence="1">
        <name>[4Fe-4S] cluster</name>
        <dbReference type="ChEBI" id="CHEBI:49883"/>
    </cofactor>
</comment>
<keyword evidence="7" id="KW-0949">S-adenosyl-L-methionine</keyword>
<reference evidence="19" key="1">
    <citation type="submission" date="2016-11" db="EMBL/GenBank/DDBJ databases">
        <authorList>
            <person name="Varghese N."/>
            <person name="Submissions S."/>
        </authorList>
    </citation>
    <scope>NUCLEOTIDE SEQUENCE [LARGE SCALE GENOMIC DNA]</scope>
    <source>
        <strain evidence="19">DSM 18802</strain>
    </source>
</reference>